<name>A0A3B0RKX4_9ZZZZ</name>
<proteinExistence type="predicted"/>
<gene>
    <name evidence="1" type="ORF">MNBD_ALPHA04-809</name>
</gene>
<reference evidence="1" key="1">
    <citation type="submission" date="2018-06" db="EMBL/GenBank/DDBJ databases">
        <authorList>
            <person name="Zhirakovskaya E."/>
        </authorList>
    </citation>
    <scope>NUCLEOTIDE SEQUENCE</scope>
</reference>
<protein>
    <recommendedName>
        <fullName evidence="2">Molecular chaperone</fullName>
    </recommendedName>
</protein>
<sequence length="280" mass="30208">MKTMGRIKFGKIVLGMSAAVSALAMSFSPAQAAGDLLVAPTRIVLDGQRGTQVILNNIGSETATYRISLELRRMTQEGKLEDVTPEQANDIEQAAKAMIRYAPRRVTLPPNQPQAIRIGIRPPQDLPDGEYRAHLLFRAIPKAKPVTEQTNPDGGFSIALTPIYGVTIPVIVRQGNLQATAGIANIRVENDKNGTVFAFDLSRIGDRSTFGEIRVLKPGQSEPLLVARGIAVYTEVDSRTVALPIPAELAAQLKGPVSVEYYEPDSNGGGLITKSQLVLR</sequence>
<dbReference type="AlphaFoldDB" id="A0A3B0RKX4"/>
<dbReference type="Gene3D" id="2.60.40.10">
    <property type="entry name" value="Immunoglobulins"/>
    <property type="match status" value="1"/>
</dbReference>
<dbReference type="EMBL" id="UOEF01000145">
    <property type="protein sequence ID" value="VAV92637.1"/>
    <property type="molecule type" value="Genomic_DNA"/>
</dbReference>
<dbReference type="InterPro" id="IPR013783">
    <property type="entry name" value="Ig-like_fold"/>
</dbReference>
<dbReference type="InterPro" id="IPR008962">
    <property type="entry name" value="PapD-like_sf"/>
</dbReference>
<evidence type="ECO:0000313" key="1">
    <source>
        <dbReference type="EMBL" id="VAV92637.1"/>
    </source>
</evidence>
<organism evidence="1">
    <name type="scientific">hydrothermal vent metagenome</name>
    <dbReference type="NCBI Taxonomy" id="652676"/>
    <lineage>
        <taxon>unclassified sequences</taxon>
        <taxon>metagenomes</taxon>
        <taxon>ecological metagenomes</taxon>
    </lineage>
</organism>
<evidence type="ECO:0008006" key="2">
    <source>
        <dbReference type="Google" id="ProtNLM"/>
    </source>
</evidence>
<accession>A0A3B0RKX4</accession>
<dbReference type="SUPFAM" id="SSF49354">
    <property type="entry name" value="PapD-like"/>
    <property type="match status" value="1"/>
</dbReference>